<evidence type="ECO:0000256" key="1">
    <source>
        <dbReference type="SAM" id="MobiDB-lite"/>
    </source>
</evidence>
<proteinExistence type="predicted"/>
<feature type="non-terminal residue" evidence="2">
    <location>
        <position position="1"/>
    </location>
</feature>
<feature type="region of interest" description="Disordered" evidence="1">
    <location>
        <begin position="58"/>
        <end position="84"/>
    </location>
</feature>
<protein>
    <submittedName>
        <fullName evidence="2">Uncharacterized protein</fullName>
    </submittedName>
</protein>
<evidence type="ECO:0000313" key="2">
    <source>
        <dbReference type="EMBL" id="KAK4475240.1"/>
    </source>
</evidence>
<organism evidence="2 3">
    <name type="scientific">Schistosoma mekongi</name>
    <name type="common">Parasitic worm</name>
    <dbReference type="NCBI Taxonomy" id="38744"/>
    <lineage>
        <taxon>Eukaryota</taxon>
        <taxon>Metazoa</taxon>
        <taxon>Spiralia</taxon>
        <taxon>Lophotrochozoa</taxon>
        <taxon>Platyhelminthes</taxon>
        <taxon>Trematoda</taxon>
        <taxon>Digenea</taxon>
        <taxon>Strigeidida</taxon>
        <taxon>Schistosomatoidea</taxon>
        <taxon>Schistosomatidae</taxon>
        <taxon>Schistosoma</taxon>
    </lineage>
</organism>
<reference evidence="2" key="2">
    <citation type="journal article" date="2023" name="Infect Dis Poverty">
        <title>Chromosome-scale genome of the human blood fluke Schistosoma mekongi and its implications for public health.</title>
        <authorList>
            <person name="Zhou M."/>
            <person name="Xu L."/>
            <person name="Xu D."/>
            <person name="Chen W."/>
            <person name="Khan J."/>
            <person name="Hu Y."/>
            <person name="Huang H."/>
            <person name="Wei H."/>
            <person name="Zhang Y."/>
            <person name="Chusongsang P."/>
            <person name="Tanasarnprasert K."/>
            <person name="Hu X."/>
            <person name="Limpanont Y."/>
            <person name="Lv Z."/>
        </authorList>
    </citation>
    <scope>NUCLEOTIDE SEQUENCE</scope>
    <source>
        <strain evidence="2">LV_2022a</strain>
    </source>
</reference>
<accession>A0AAE2D9M3</accession>
<dbReference type="Proteomes" id="UP001292079">
    <property type="component" value="Unassembled WGS sequence"/>
</dbReference>
<gene>
    <name evidence="2" type="ORF">MN116_002315</name>
</gene>
<dbReference type="AlphaFoldDB" id="A0AAE2D9M3"/>
<dbReference type="EMBL" id="JALJAT010000001">
    <property type="protein sequence ID" value="KAK4475240.1"/>
    <property type="molecule type" value="Genomic_DNA"/>
</dbReference>
<name>A0AAE2D9M3_SCHME</name>
<reference evidence="2" key="1">
    <citation type="submission" date="2022-04" db="EMBL/GenBank/DDBJ databases">
        <authorList>
            <person name="Xu L."/>
            <person name="Lv Z."/>
        </authorList>
    </citation>
    <scope>NUCLEOTIDE SEQUENCE</scope>
    <source>
        <strain evidence="2">LV_2022a</strain>
    </source>
</reference>
<sequence length="452" mass="51833">KTEKHWNQVNVYCKKEARITLPVKPTGYKSSLLIHRKEPQYNAVKGGTIERYNQAAKYEKPQNRMETSLSLGEDEQSDRSRSSDFRHVPTWLRKSLKPIQDCFLEEPPKLTDSSMHNANGDENTSLNTFEVVHKSLKNAKDNISGDLEEIFSKMGLEQWIKEYKNTHSKSMDENSSNEQDNNRSCSNRITQNLTHSDKSGCALKKQLKKNSAEENHSQGQLLCSNTFENQAKSYSSDSGKQCKHKETSALLYDNINTSFPSSLSDKIHQKSLDLLSLEVFDQLQGNNSVNSKDPRPINDKASSQLNINDRLAMPRNNRRKYSSISHYQQNSPKYKKCLNDLSILSKPCVIRGSDIKCGRMNKKGYEVGPENRKIHRWLDRNVYMNDFSQPILASNKNKKYTLPQKIDKKYASQRENTEHMSSPLSIVSPPLHPIWDTPEDLRTSSITGFFHL</sequence>
<keyword evidence="3" id="KW-1185">Reference proteome</keyword>
<comment type="caution">
    <text evidence="2">The sequence shown here is derived from an EMBL/GenBank/DDBJ whole genome shotgun (WGS) entry which is preliminary data.</text>
</comment>
<evidence type="ECO:0000313" key="3">
    <source>
        <dbReference type="Proteomes" id="UP001292079"/>
    </source>
</evidence>